<keyword evidence="1" id="KW-0472">Membrane</keyword>
<keyword evidence="3" id="KW-1185">Reference proteome</keyword>
<name>A0A3S0PBX2_9BACT</name>
<accession>A0A3S0PBX2</accession>
<feature type="transmembrane region" description="Helical" evidence="1">
    <location>
        <begin position="91"/>
        <end position="113"/>
    </location>
</feature>
<dbReference type="OrthoDB" id="1082916at2"/>
<gene>
    <name evidence="2" type="ORF">EHV08_10860</name>
</gene>
<dbReference type="RefSeq" id="WP_126679282.1">
    <property type="nucleotide sequence ID" value="NZ_RYYU01000001.1"/>
</dbReference>
<evidence type="ECO:0000256" key="1">
    <source>
        <dbReference type="SAM" id="Phobius"/>
    </source>
</evidence>
<reference evidence="2 3" key="1">
    <citation type="submission" date="2018-12" db="EMBL/GenBank/DDBJ databases">
        <title>Genome sequencing of Prevotella sp. KCOM 3155 (= JS262).</title>
        <authorList>
            <person name="Kook J.-K."/>
            <person name="Park S.-N."/>
            <person name="Lim Y.K."/>
        </authorList>
    </citation>
    <scope>NUCLEOTIDE SEQUENCE [LARGE SCALE GENOMIC DNA]</scope>
    <source>
        <strain evidence="2 3">KCOM 3155</strain>
    </source>
</reference>
<feature type="transmembrane region" description="Helical" evidence="1">
    <location>
        <begin position="49"/>
        <end position="70"/>
    </location>
</feature>
<feature type="transmembrane region" description="Helical" evidence="1">
    <location>
        <begin position="133"/>
        <end position="154"/>
    </location>
</feature>
<evidence type="ECO:0000313" key="2">
    <source>
        <dbReference type="EMBL" id="RUL60190.1"/>
    </source>
</evidence>
<sequence length="158" mass="16781">MLNTKRISGRVLMVLVGIIAATFCAFFLIGYDNPYEENPTFNAPQLTPVILLLACVMTVGAVALAVVSLVMTFRRRDKSAAVVNNVPAARIAYMVAGGVALALVLTFLIGSSAPMSINGSPYAHTLWLKTADMFIYTVIAMLVAAAVAVAVSMLKVKK</sequence>
<proteinExistence type="predicted"/>
<evidence type="ECO:0000313" key="3">
    <source>
        <dbReference type="Proteomes" id="UP000278983"/>
    </source>
</evidence>
<dbReference type="Proteomes" id="UP000278983">
    <property type="component" value="Unassembled WGS sequence"/>
</dbReference>
<keyword evidence="1" id="KW-1133">Transmembrane helix</keyword>
<dbReference type="EMBL" id="RYYU01000001">
    <property type="protein sequence ID" value="RUL60190.1"/>
    <property type="molecule type" value="Genomic_DNA"/>
</dbReference>
<comment type="caution">
    <text evidence="2">The sequence shown here is derived from an EMBL/GenBank/DDBJ whole genome shotgun (WGS) entry which is preliminary data.</text>
</comment>
<dbReference type="AlphaFoldDB" id="A0A3S0PBX2"/>
<feature type="transmembrane region" description="Helical" evidence="1">
    <location>
        <begin position="12"/>
        <end position="29"/>
    </location>
</feature>
<protein>
    <submittedName>
        <fullName evidence="2">Uncharacterized protein</fullName>
    </submittedName>
</protein>
<organism evidence="2 3">
    <name type="scientific">Prevotella koreensis</name>
    <dbReference type="NCBI Taxonomy" id="2490854"/>
    <lineage>
        <taxon>Bacteria</taxon>
        <taxon>Pseudomonadati</taxon>
        <taxon>Bacteroidota</taxon>
        <taxon>Bacteroidia</taxon>
        <taxon>Bacteroidales</taxon>
        <taxon>Prevotellaceae</taxon>
        <taxon>Prevotella</taxon>
    </lineage>
</organism>
<keyword evidence="1" id="KW-0812">Transmembrane</keyword>